<keyword evidence="3" id="KW-1185">Reference proteome</keyword>
<dbReference type="OrthoDB" id="196264at2759"/>
<comment type="caution">
    <text evidence="2">The sequence shown here is derived from an EMBL/GenBank/DDBJ whole genome shotgun (WGS) entry which is preliminary data.</text>
</comment>
<dbReference type="AlphaFoldDB" id="I0Z1A2"/>
<name>I0Z1A2_COCSC</name>
<dbReference type="KEGG" id="csl:COCSUDRAFT_32716"/>
<dbReference type="RefSeq" id="XP_005648965.1">
    <property type="nucleotide sequence ID" value="XM_005648908.1"/>
</dbReference>
<dbReference type="Proteomes" id="UP000007264">
    <property type="component" value="Unassembled WGS sequence"/>
</dbReference>
<feature type="non-terminal residue" evidence="2">
    <location>
        <position position="51"/>
    </location>
</feature>
<evidence type="ECO:0000313" key="2">
    <source>
        <dbReference type="EMBL" id="EIE24421.1"/>
    </source>
</evidence>
<evidence type="ECO:0000256" key="1">
    <source>
        <dbReference type="SAM" id="Phobius"/>
    </source>
</evidence>
<dbReference type="EMBL" id="AGSI01000005">
    <property type="protein sequence ID" value="EIE24421.1"/>
    <property type="molecule type" value="Genomic_DNA"/>
</dbReference>
<keyword evidence="1" id="KW-0472">Membrane</keyword>
<dbReference type="GeneID" id="17042423"/>
<gene>
    <name evidence="2" type="ORF">COCSUDRAFT_32716</name>
</gene>
<proteinExistence type="predicted"/>
<keyword evidence="1" id="KW-1133">Transmembrane helix</keyword>
<organism evidence="2 3">
    <name type="scientific">Coccomyxa subellipsoidea (strain C-169)</name>
    <name type="common">Green microalga</name>
    <dbReference type="NCBI Taxonomy" id="574566"/>
    <lineage>
        <taxon>Eukaryota</taxon>
        <taxon>Viridiplantae</taxon>
        <taxon>Chlorophyta</taxon>
        <taxon>core chlorophytes</taxon>
        <taxon>Trebouxiophyceae</taxon>
        <taxon>Trebouxiophyceae incertae sedis</taxon>
        <taxon>Coccomyxaceae</taxon>
        <taxon>Coccomyxa</taxon>
        <taxon>Coccomyxa subellipsoidea</taxon>
    </lineage>
</organism>
<feature type="non-terminal residue" evidence="2">
    <location>
        <position position="1"/>
    </location>
</feature>
<sequence length="51" mass="5882">NTRFGETVWLFSVLLPLAMLGRAAFLFLLSMLHNWFSREEEPPTLNGMIIT</sequence>
<accession>I0Z1A2</accession>
<keyword evidence="1" id="KW-0812">Transmembrane</keyword>
<evidence type="ECO:0000313" key="3">
    <source>
        <dbReference type="Proteomes" id="UP000007264"/>
    </source>
</evidence>
<protein>
    <submittedName>
        <fullName evidence="2">Uncharacterized protein</fullName>
    </submittedName>
</protein>
<reference evidence="2 3" key="1">
    <citation type="journal article" date="2012" name="Genome Biol.">
        <title>The genome of the polar eukaryotic microalga coccomyxa subellipsoidea reveals traits of cold adaptation.</title>
        <authorList>
            <person name="Blanc G."/>
            <person name="Agarkova I."/>
            <person name="Grimwood J."/>
            <person name="Kuo A."/>
            <person name="Brueggeman A."/>
            <person name="Dunigan D."/>
            <person name="Gurnon J."/>
            <person name="Ladunga I."/>
            <person name="Lindquist E."/>
            <person name="Lucas S."/>
            <person name="Pangilinan J."/>
            <person name="Proschold T."/>
            <person name="Salamov A."/>
            <person name="Schmutz J."/>
            <person name="Weeks D."/>
            <person name="Yamada T."/>
            <person name="Claverie J.M."/>
            <person name="Grigoriev I."/>
            <person name="Van Etten J."/>
            <person name="Lomsadze A."/>
            <person name="Borodovsky M."/>
        </authorList>
    </citation>
    <scope>NUCLEOTIDE SEQUENCE [LARGE SCALE GENOMIC DNA]</scope>
    <source>
        <strain evidence="2 3">C-169</strain>
    </source>
</reference>
<feature type="transmembrane region" description="Helical" evidence="1">
    <location>
        <begin position="6"/>
        <end position="29"/>
    </location>
</feature>